<proteinExistence type="predicted"/>
<dbReference type="EC" id="2.8.3.-" evidence="2"/>
<evidence type="ECO:0000313" key="3">
    <source>
        <dbReference type="Proteomes" id="UP000430146"/>
    </source>
</evidence>
<dbReference type="Proteomes" id="UP000430146">
    <property type="component" value="Unassembled WGS sequence"/>
</dbReference>
<sequence length="805" mass="87169">MSGPLAGLRVVEVGSEITGPYCTKLLADLGADVCKVESISGDPIRRWGALLPGDVGHSGLFEYLNAGKRGATVELAATADLAALHELVAGADLLVENLSPGSQLRWDWGLDPDNLARLNPRLTVVRISSFGQHGPSRDRETTPLTLQAASGWVNERDPGRPPVQAGARIPEYIAGSYAAMGALTGLRISAAGVGRPVEVDVSVFEALLSTLPYPMLLAERLVKMGLPGNAKGAPMLGIVRASDGWVGINCLTGQHWLDVCAMVGLPEFGEHQIAIMIGGPEREEFFEKASPWLQSMTVADLVELSQALRIPAAPVTDGESILSCPQYAERGFFIDTRNDPAARRFVRPGAPFRLSKTPAAVPRPAPPLGEAVAAWDAETESVSPRRHGAFSALPPSDVTQPFAGLKVFDLSTFWAGAYLTCYLGAYGADVVKVESIQRPDGHRYSGSLLREGDDWYERGPLWQGTNLNKRDLTLDLSSETGRELALRMAAEADVVVENFSPRVVEQFGLDYDSLVKVNADVIMVRMPGFGLEGPWRDYVGWALNIEQLSGMSSTTGYVDGPPCNLQGPADPIAGVHATVALLAALEHRARTGEGQLIEVAQIEVGAAVAAEPVIEYSLTGRVRAREGNRHRTYVQGVYPTATDDEWVAVSVRNDADWAALAEAVAQPELLSDIRFATEEARLGNHEAFDEVLTAWTRTRTSAEVADELSMRGVPAEQILRADRMYDVEQLDARSFYQELEHPITGPHRFPGWPFHIAPGPKRHHRTVSPTLGQHNDEVLAEVGLSVQDIASLRDRQIIGERLLNS</sequence>
<name>A0A5S9RAV7_MYCVN</name>
<evidence type="ECO:0000256" key="1">
    <source>
        <dbReference type="ARBA" id="ARBA00022679"/>
    </source>
</evidence>
<protein>
    <submittedName>
        <fullName evidence="2">Putative CoA-transferase</fullName>
        <ecNumber evidence="2">2.8.3.-</ecNumber>
    </submittedName>
</protein>
<dbReference type="Pfam" id="PF02515">
    <property type="entry name" value="CoA_transf_3"/>
    <property type="match status" value="2"/>
</dbReference>
<dbReference type="InterPro" id="IPR044855">
    <property type="entry name" value="CoA-Trfase_III_dom3_sf"/>
</dbReference>
<dbReference type="Gene3D" id="3.40.50.10540">
    <property type="entry name" value="Crotonobetainyl-coa:carnitine coa-transferase, domain 1"/>
    <property type="match status" value="2"/>
</dbReference>
<dbReference type="AlphaFoldDB" id="A0A5S9RAV7"/>
<keyword evidence="3" id="KW-1185">Reference proteome</keyword>
<organism evidence="2 3">
    <name type="scientific">Mycolicibacterium vanbaalenii</name>
    <name type="common">Mycobacterium vanbaalenii</name>
    <dbReference type="NCBI Taxonomy" id="110539"/>
    <lineage>
        <taxon>Bacteria</taxon>
        <taxon>Bacillati</taxon>
        <taxon>Actinomycetota</taxon>
        <taxon>Actinomycetes</taxon>
        <taxon>Mycobacteriales</taxon>
        <taxon>Mycobacteriaceae</taxon>
        <taxon>Mycolicibacterium</taxon>
    </lineage>
</organism>
<dbReference type="PANTHER" id="PTHR48207:SF3">
    <property type="entry name" value="SUCCINATE--HYDROXYMETHYLGLUTARATE COA-TRANSFERASE"/>
    <property type="match status" value="1"/>
</dbReference>
<keyword evidence="1 2" id="KW-0808">Transferase</keyword>
<dbReference type="EMBL" id="CACSIP010000067">
    <property type="protein sequence ID" value="CAA0136648.1"/>
    <property type="molecule type" value="Genomic_DNA"/>
</dbReference>
<dbReference type="OrthoDB" id="9797653at2"/>
<dbReference type="RefSeq" id="WP_159235170.1">
    <property type="nucleotide sequence ID" value="NZ_CACSIP010000067.1"/>
</dbReference>
<dbReference type="InterPro" id="IPR003673">
    <property type="entry name" value="CoA-Trfase_fam_III"/>
</dbReference>
<dbReference type="InterPro" id="IPR050483">
    <property type="entry name" value="CoA-transferase_III_domain"/>
</dbReference>
<dbReference type="PANTHER" id="PTHR48207">
    <property type="entry name" value="SUCCINATE--HYDROXYMETHYLGLUTARATE COA-TRANSFERASE"/>
    <property type="match status" value="1"/>
</dbReference>
<reference evidence="2 3" key="1">
    <citation type="submission" date="2019-11" db="EMBL/GenBank/DDBJ databases">
        <authorList>
            <person name="Holert J."/>
        </authorList>
    </citation>
    <scope>NUCLEOTIDE SEQUENCE [LARGE SCALE GENOMIC DNA]</scope>
    <source>
        <strain evidence="2">BC8_1</strain>
    </source>
</reference>
<gene>
    <name evidence="2" type="ORF">AELLOGFF_02090</name>
</gene>
<accession>A0A5S9RAV7</accession>
<evidence type="ECO:0000313" key="2">
    <source>
        <dbReference type="EMBL" id="CAA0136648.1"/>
    </source>
</evidence>
<dbReference type="SUPFAM" id="SSF89796">
    <property type="entry name" value="CoA-transferase family III (CaiB/BaiF)"/>
    <property type="match status" value="2"/>
</dbReference>
<dbReference type="Gene3D" id="3.30.1540.10">
    <property type="entry name" value="formyl-coa transferase, domain 3"/>
    <property type="match status" value="2"/>
</dbReference>
<dbReference type="InterPro" id="IPR023606">
    <property type="entry name" value="CoA-Trfase_III_dom_1_sf"/>
</dbReference>
<dbReference type="GO" id="GO:0008410">
    <property type="term" value="F:CoA-transferase activity"/>
    <property type="evidence" value="ECO:0007669"/>
    <property type="project" value="TreeGrafter"/>
</dbReference>